<evidence type="ECO:0000313" key="4">
    <source>
        <dbReference type="Proteomes" id="UP000813462"/>
    </source>
</evidence>
<comment type="caution">
    <text evidence="3">The sequence shown here is derived from an EMBL/GenBank/DDBJ whole genome shotgun (WGS) entry which is preliminary data.</text>
</comment>
<evidence type="ECO:0000313" key="3">
    <source>
        <dbReference type="EMBL" id="KAH7518401.1"/>
    </source>
</evidence>
<protein>
    <recommendedName>
        <fullName evidence="5">Phospholipase-like protein</fullName>
    </recommendedName>
</protein>
<evidence type="ECO:0000256" key="1">
    <source>
        <dbReference type="SAM" id="Coils"/>
    </source>
</evidence>
<feature type="coiled-coil region" evidence="1">
    <location>
        <begin position="448"/>
        <end position="489"/>
    </location>
</feature>
<dbReference type="EMBL" id="JAEACU010000009">
    <property type="protein sequence ID" value="KAH7518401.1"/>
    <property type="molecule type" value="Genomic_DNA"/>
</dbReference>
<keyword evidence="1" id="KW-0175">Coiled coil</keyword>
<gene>
    <name evidence="3" type="ORF">FEM48_Zijuj09G0167700</name>
</gene>
<accession>A0A978UU51</accession>
<dbReference type="AlphaFoldDB" id="A0A978UU51"/>
<dbReference type="Proteomes" id="UP000813462">
    <property type="component" value="Unassembled WGS sequence"/>
</dbReference>
<dbReference type="Pfam" id="PF05278">
    <property type="entry name" value="PEARLI-4"/>
    <property type="match status" value="1"/>
</dbReference>
<dbReference type="PANTHER" id="PTHR35358:SF7">
    <property type="entry name" value="EXPRESSED PROTEIN"/>
    <property type="match status" value="1"/>
</dbReference>
<feature type="region of interest" description="Disordered" evidence="2">
    <location>
        <begin position="201"/>
        <end position="279"/>
    </location>
</feature>
<dbReference type="InterPro" id="IPR007942">
    <property type="entry name" value="PLipase-like"/>
</dbReference>
<feature type="compositionally biased region" description="Polar residues" evidence="2">
    <location>
        <begin position="236"/>
        <end position="245"/>
    </location>
</feature>
<dbReference type="PANTHER" id="PTHR35358">
    <property type="entry name" value="OS06G0711100 PROTEIN"/>
    <property type="match status" value="1"/>
</dbReference>
<proteinExistence type="predicted"/>
<feature type="compositionally biased region" description="Basic and acidic residues" evidence="2">
    <location>
        <begin position="204"/>
        <end position="217"/>
    </location>
</feature>
<evidence type="ECO:0000256" key="2">
    <source>
        <dbReference type="SAM" id="MobiDB-lite"/>
    </source>
</evidence>
<sequence length="517" mass="57450">MAMNGRGKVLSDCNYASNPYHECTDYCLRKIAEGKGRKDKKKSDHGSARRDDELNKKCDEKKVHPSCPKASNPYHECDDDCVKRFGVEPQQDIGKTDPAIELQVFSLIIRSIAACLMTIQESFQEEYLSCYHFSFHSINPLTIDASFLMMAHLVAGSIFAIPIKAGRRKKHESESKPLQEVDKVPAQGKVYAPESPFLPSHFASAEKGEESESEEHFPSVPYSGEIHIADPPSNVKKVQSPQLVPTSGILAMQDNPKDPPNKAVESPSNEPPVDKKEDNNHHAMLEESPKSSINNMREITAESINFTFSGISNAFEESDDDESQSVISDSSSISVGKYRVKERVSSTLQAIFDKFGDIAASCKLESLSMRSYYLECLCFVVQELQSTSIKQLTKSKVKEMLAILKDVECAGIDVSWLRKVLNESMEDIELVSQQRTLGAAKANCDHDIELLRKQLESQMEDLALKEKEVAEAKKQVAESKAHLKELELKASVLDETLGTVKSKVATLQTKSILDGVL</sequence>
<feature type="region of interest" description="Disordered" evidence="2">
    <location>
        <begin position="34"/>
        <end position="55"/>
    </location>
</feature>
<name>A0A978UU51_ZIZJJ</name>
<evidence type="ECO:0008006" key="5">
    <source>
        <dbReference type="Google" id="ProtNLM"/>
    </source>
</evidence>
<organism evidence="3 4">
    <name type="scientific">Ziziphus jujuba var. spinosa</name>
    <dbReference type="NCBI Taxonomy" id="714518"/>
    <lineage>
        <taxon>Eukaryota</taxon>
        <taxon>Viridiplantae</taxon>
        <taxon>Streptophyta</taxon>
        <taxon>Embryophyta</taxon>
        <taxon>Tracheophyta</taxon>
        <taxon>Spermatophyta</taxon>
        <taxon>Magnoliopsida</taxon>
        <taxon>eudicotyledons</taxon>
        <taxon>Gunneridae</taxon>
        <taxon>Pentapetalae</taxon>
        <taxon>rosids</taxon>
        <taxon>fabids</taxon>
        <taxon>Rosales</taxon>
        <taxon>Rhamnaceae</taxon>
        <taxon>Paliureae</taxon>
        <taxon>Ziziphus</taxon>
    </lineage>
</organism>
<reference evidence="3" key="1">
    <citation type="journal article" date="2021" name="Front. Plant Sci.">
        <title>Chromosome-Scale Genome Assembly for Chinese Sour Jujube and Insights Into Its Genome Evolution and Domestication Signature.</title>
        <authorList>
            <person name="Shen L.-Y."/>
            <person name="Luo H."/>
            <person name="Wang X.-L."/>
            <person name="Wang X.-M."/>
            <person name="Qiu X.-J."/>
            <person name="Liu H."/>
            <person name="Zhou S.-S."/>
            <person name="Jia K.-H."/>
            <person name="Nie S."/>
            <person name="Bao Y.-T."/>
            <person name="Zhang R.-G."/>
            <person name="Yun Q.-Z."/>
            <person name="Chai Y.-H."/>
            <person name="Lu J.-Y."/>
            <person name="Li Y."/>
            <person name="Zhao S.-W."/>
            <person name="Mao J.-F."/>
            <person name="Jia S.-G."/>
            <person name="Mao Y.-M."/>
        </authorList>
    </citation>
    <scope>NUCLEOTIDE SEQUENCE</scope>
    <source>
        <strain evidence="3">AT0</strain>
        <tissue evidence="3">Leaf</tissue>
    </source>
</reference>